<feature type="region of interest" description="Disordered" evidence="2">
    <location>
        <begin position="1081"/>
        <end position="1137"/>
    </location>
</feature>
<feature type="region of interest" description="Disordered" evidence="2">
    <location>
        <begin position="106"/>
        <end position="144"/>
    </location>
</feature>
<feature type="compositionally biased region" description="Low complexity" evidence="2">
    <location>
        <begin position="1249"/>
        <end position="1266"/>
    </location>
</feature>
<evidence type="ECO:0000256" key="1">
    <source>
        <dbReference type="SAM" id="Coils"/>
    </source>
</evidence>
<comment type="caution">
    <text evidence="3">The sequence shown here is derived from an EMBL/GenBank/DDBJ whole genome shotgun (WGS) entry which is preliminary data.</text>
</comment>
<evidence type="ECO:0000313" key="3">
    <source>
        <dbReference type="EMBL" id="KAL3673744.1"/>
    </source>
</evidence>
<organism evidence="3 4">
    <name type="scientific">Phytophthora oleae</name>
    <dbReference type="NCBI Taxonomy" id="2107226"/>
    <lineage>
        <taxon>Eukaryota</taxon>
        <taxon>Sar</taxon>
        <taxon>Stramenopiles</taxon>
        <taxon>Oomycota</taxon>
        <taxon>Peronosporomycetes</taxon>
        <taxon>Peronosporales</taxon>
        <taxon>Peronosporaceae</taxon>
        <taxon>Phytophthora</taxon>
    </lineage>
</organism>
<feature type="region of interest" description="Disordered" evidence="2">
    <location>
        <begin position="1176"/>
        <end position="1268"/>
    </location>
</feature>
<feature type="region of interest" description="Disordered" evidence="2">
    <location>
        <begin position="1"/>
        <end position="62"/>
    </location>
</feature>
<feature type="compositionally biased region" description="Polar residues" evidence="2">
    <location>
        <begin position="127"/>
        <end position="144"/>
    </location>
</feature>
<keyword evidence="4" id="KW-1185">Reference proteome</keyword>
<feature type="coiled-coil region" evidence="1">
    <location>
        <begin position="526"/>
        <end position="671"/>
    </location>
</feature>
<feature type="coiled-coil region" evidence="1">
    <location>
        <begin position="351"/>
        <end position="434"/>
    </location>
</feature>
<reference evidence="3 4" key="1">
    <citation type="submission" date="2024-09" db="EMBL/GenBank/DDBJ databases">
        <title>Genome sequencing and assembly of Phytophthora oleae, isolate VK10A, causative agent of rot of olive drupes.</title>
        <authorList>
            <person name="Conti Taguali S."/>
            <person name="Riolo M."/>
            <person name="La Spada F."/>
            <person name="Cacciola S.O."/>
            <person name="Dionisio G."/>
        </authorList>
    </citation>
    <scope>NUCLEOTIDE SEQUENCE [LARGE SCALE GENOMIC DNA]</scope>
    <source>
        <strain evidence="3 4">VK10A</strain>
    </source>
</reference>
<feature type="compositionally biased region" description="Polar residues" evidence="2">
    <location>
        <begin position="1104"/>
        <end position="1118"/>
    </location>
</feature>
<feature type="region of interest" description="Disordered" evidence="2">
    <location>
        <begin position="1338"/>
        <end position="1369"/>
    </location>
</feature>
<evidence type="ECO:0000256" key="2">
    <source>
        <dbReference type="SAM" id="MobiDB-lite"/>
    </source>
</evidence>
<name>A0ABD3G9C8_9STRA</name>
<gene>
    <name evidence="3" type="ORF">V7S43_001440</name>
</gene>
<feature type="coiled-coil region" evidence="1">
    <location>
        <begin position="718"/>
        <end position="752"/>
    </location>
</feature>
<feature type="region of interest" description="Disordered" evidence="2">
    <location>
        <begin position="1282"/>
        <end position="1322"/>
    </location>
</feature>
<keyword evidence="1" id="KW-0175">Coiled coil</keyword>
<feature type="compositionally biased region" description="Basic residues" evidence="2">
    <location>
        <begin position="1083"/>
        <end position="1092"/>
    </location>
</feature>
<proteinExistence type="predicted"/>
<dbReference type="EMBL" id="JBIMZQ010000002">
    <property type="protein sequence ID" value="KAL3673744.1"/>
    <property type="molecule type" value="Genomic_DNA"/>
</dbReference>
<protein>
    <submittedName>
        <fullName evidence="3">Uncharacterized protein</fullName>
    </submittedName>
</protein>
<evidence type="ECO:0000313" key="4">
    <source>
        <dbReference type="Proteomes" id="UP001632037"/>
    </source>
</evidence>
<accession>A0ABD3G9C8</accession>
<sequence length="1386" mass="156404">MENADRPLPPPSTGVNGVAKESANDLEIELSLTIPPPEASPSRETSPRSPNRSHTKHANSLNIDPTATLAAISARLATVVPPAESEIARINREALAAVANRALNTKKQGPIPTGPSSPGRQCDANWDSPQTVSESTICSSPSSKGGLTPALHDSVIAEEWVNLHLETCGAFLLPVSDIAQMLKSPTTGDDELNFDSEAFAFRKGSDGGPLGRAGMDRYSLYRMGMPKDLVDRLYRALYVYTNGFHNIISEISAHCPARVERHVSSNAWLTFLLLLEQCENGKYEMAMLKFKQVAQDTQKQLQEGFEQEKMDLAAQVQLAETALMEETSRGVEKSGLIGKLVTDTTESNLKIADQQQQVASQAEQIRLLKLEVLVHEDEEKKLNESLDDTRRDYEVANSERLSALSERFALDEEIRKLSTQLERVEAEKANYAKRMHETLFMNQALRANNDQLKQDLVVQGMEKDKLHTEKLGLQEQVEKAQAEICHLQELKAQVDRDLIENQRKQSHLVARLQTMKEEFDIEVDTCAKHQQEIARLAAQLDEERVQVSVLEAKCNLLTAEKPNTGMRAQDKLRIERLLNQKMELEALVEASKLDRKQDEEQILTLRSSLEALDAELQHNKRVYSTGQQAFLHSERMAEQLRQHTQELEKNYEKAKKNVATLKERFKMYETTAKEQITKLEVEVKVANAQLREITYVNKDNVAQIDQLSKSLTLSEKETMVLKTRVEESEKHVEELQTEKEGLERNQTELDVAKSTSKNTLNRFILALQNMLALVKLDEFPLDEAIRELLQLVQDTFGDELQLEHVLEEDDQPVEMELQVHEDVTEEERTSRQRRAAARRKGIINIEDLDEEEEEPNEREVIRMSRCRKSKLDHLVNKLQREIMQKAELIANLESVVLEQNRQISQLSTTSKQQTRVIFLFECQKGMLQSDLEMTTLTLFKVRAEKQAVQFTLEQVRIDQVLQTNRAFQVEVALATLRREFDMQVIAYEDILGKIWRKYEYDLYMRSLRREKAVQAIVTIADQASQTLVPQRNPAMERPRVASQYIPNDASGSSETLLQKISRATRELLPGVANEMDLHFTVGKPKRSPKQQHNRQSLVRPLASSPRSSRTQLRAQVSTDECRRKHPGKCRSNAATSEAGASTLPLLDDNSLGSSPSQLIHHVNEFGTRQQVLLSPARPPYYTEPSSRSINAELSPHPPSQSPRSRKTKPRKPNASNYLLLDTQYEERVETADSIVPKARESTRSPIHLPTPRQSSPPGSTTTSSSTLRYNRSFLRAGMEVLRNTGSSESPLPYPGEESDDSSSSYEESSDDNPALSPSRLAAAVSGYNREQISLQEAAWRAEAFSDTDGSKQDDTPTGTEIDGELARQDQLSSFTPALLYPILPNQ</sequence>
<dbReference type="Proteomes" id="UP001632037">
    <property type="component" value="Unassembled WGS sequence"/>
</dbReference>